<accession>A0A8T1W3B2</accession>
<dbReference type="Proteomes" id="UP000694044">
    <property type="component" value="Unassembled WGS sequence"/>
</dbReference>
<evidence type="ECO:0000256" key="1">
    <source>
        <dbReference type="SAM" id="MobiDB-lite"/>
    </source>
</evidence>
<organism evidence="2 3">
    <name type="scientific">Phytophthora pseudosyringae</name>
    <dbReference type="NCBI Taxonomy" id="221518"/>
    <lineage>
        <taxon>Eukaryota</taxon>
        <taxon>Sar</taxon>
        <taxon>Stramenopiles</taxon>
        <taxon>Oomycota</taxon>
        <taxon>Peronosporomycetes</taxon>
        <taxon>Peronosporales</taxon>
        <taxon>Peronosporaceae</taxon>
        <taxon>Phytophthora</taxon>
    </lineage>
</organism>
<comment type="caution">
    <text evidence="2">The sequence shown here is derived from an EMBL/GenBank/DDBJ whole genome shotgun (WGS) entry which is preliminary data.</text>
</comment>
<sequence>MTVAKSDGTTSCSGSGNLHETGNQSTAREARDAERRVKLQHFLVLRAFNLRRPKETLQEQFQFLKKRVESTDLRRGGDFLELDELCAYLSIPPYRRLLLVQVFGLAPQQTQLGFDDFVRFLQSAAVRAAREERQQYEDSLPPPPPRSARPRQPTDALILFDPSRSQQAVTRAPPAPGLWKKREVTIQERITEYTKIDEKGQPQRLVEKERHQTEVLHMESLDGEFAHREITQFEQTEHLNDEMVHLDHGREEFLHLKSRHDEISRFESSVPPGGGGRPEECEQQPPSPTIKRDARENTGFDHGSNAEAEAEAAAYDEAPYRKRWEQQTPEEDAQQT</sequence>
<feature type="compositionally biased region" description="Basic and acidic residues" evidence="1">
    <location>
        <begin position="290"/>
        <end position="299"/>
    </location>
</feature>
<feature type="region of interest" description="Disordered" evidence="1">
    <location>
        <begin position="1"/>
        <end position="31"/>
    </location>
</feature>
<feature type="region of interest" description="Disordered" evidence="1">
    <location>
        <begin position="132"/>
        <end position="152"/>
    </location>
</feature>
<reference evidence="2" key="1">
    <citation type="submission" date="2021-02" db="EMBL/GenBank/DDBJ databases">
        <authorList>
            <person name="Palmer J.M."/>
        </authorList>
    </citation>
    <scope>NUCLEOTIDE SEQUENCE</scope>
    <source>
        <strain evidence="2">SCRP734</strain>
    </source>
</reference>
<protein>
    <submittedName>
        <fullName evidence="2">Uncharacterized protein</fullName>
    </submittedName>
</protein>
<gene>
    <name evidence="2" type="ORF">PHYPSEUDO_012600</name>
</gene>
<feature type="compositionally biased region" description="Polar residues" evidence="1">
    <location>
        <begin position="7"/>
        <end position="27"/>
    </location>
</feature>
<dbReference type="OrthoDB" id="74915at2759"/>
<evidence type="ECO:0000313" key="3">
    <source>
        <dbReference type="Proteomes" id="UP000694044"/>
    </source>
</evidence>
<proteinExistence type="predicted"/>
<feature type="region of interest" description="Disordered" evidence="1">
    <location>
        <begin position="259"/>
        <end position="336"/>
    </location>
</feature>
<keyword evidence="3" id="KW-1185">Reference proteome</keyword>
<evidence type="ECO:0000313" key="2">
    <source>
        <dbReference type="EMBL" id="KAG7388392.1"/>
    </source>
</evidence>
<dbReference type="EMBL" id="JAGDFM010000061">
    <property type="protein sequence ID" value="KAG7388392.1"/>
    <property type="molecule type" value="Genomic_DNA"/>
</dbReference>
<dbReference type="AlphaFoldDB" id="A0A8T1W3B2"/>
<name>A0A8T1W3B2_9STRA</name>